<dbReference type="EMBL" id="JBHGVX010000003">
    <property type="protein sequence ID" value="KAL1797961.1"/>
    <property type="molecule type" value="Genomic_DNA"/>
</dbReference>
<dbReference type="Pfam" id="PF04082">
    <property type="entry name" value="Fungal_trans"/>
    <property type="match status" value="1"/>
</dbReference>
<dbReference type="InterPro" id="IPR036864">
    <property type="entry name" value="Zn2-C6_fun-type_DNA-bd_sf"/>
</dbReference>
<evidence type="ECO:0000256" key="3">
    <source>
        <dbReference type="ARBA" id="ARBA00023015"/>
    </source>
</evidence>
<sequence length="586" mass="65763">MTEADEAPGPQPSNAIPHACLQCRKVKMKCHKMAQDTRCVRCTRKSLQCDFLGHRRGRKHGFKLRKAGARGQENVATTSENIEAVTRPPAISNRGSASQHINRDIVEDGDVDAFTDDDPISKGLVNLHFATELFGGFMKHLNPFISQLDPSLHTFQYVREASSFLFTSVLAASAKLLHPALQKPLLSHAEELFVQSFRCGSKSPETVQAILILTYWKEPRDNRAWLSVGHAIRMAIELGWHQLGGDGMRPPENGSDRQAMEFRNIERTWLVLFVYDRSISLQTGKPWMIERSSYLESVSNWHLHPLEVANDRLLCAFVSLRLITSTHFEMMTTQYAQHQRQEPSQFRSLLRDCHTFLIPFYGSYARLLLFTSSLRASIRLKDIETSVDTEAIWNSYSSALDMLKLVSDPSSSQLVYFAQDSVHVMIAYATVFLIKILLSAPSYIRVEMEVPALDAIRNTAEVFDKLQAPVGTSCALQAAFLHNVLIQHEAMRAQRLSSRSQIPATPAALTGPTTAVDTAVYQSASRHAQEAQETDVNSAYKDQNMYHYASEDASTFDMNFVDDEAWAFMFANAGFNIGQGAFMSPI</sequence>
<comment type="subcellular location">
    <subcellularLocation>
        <location evidence="1">Nucleus</location>
    </subcellularLocation>
</comment>
<gene>
    <name evidence="8" type="ORF">ACET3X_004567</name>
</gene>
<evidence type="ECO:0000256" key="1">
    <source>
        <dbReference type="ARBA" id="ARBA00004123"/>
    </source>
</evidence>
<evidence type="ECO:0000256" key="2">
    <source>
        <dbReference type="ARBA" id="ARBA00022723"/>
    </source>
</evidence>
<dbReference type="CDD" id="cd12148">
    <property type="entry name" value="fungal_TF_MHR"/>
    <property type="match status" value="1"/>
</dbReference>
<accession>A0ABR3UR66</accession>
<keyword evidence="3" id="KW-0805">Transcription regulation</keyword>
<dbReference type="CDD" id="cd00067">
    <property type="entry name" value="GAL4"/>
    <property type="match status" value="1"/>
</dbReference>
<comment type="caution">
    <text evidence="8">The sequence shown here is derived from an EMBL/GenBank/DDBJ whole genome shotgun (WGS) entry which is preliminary data.</text>
</comment>
<dbReference type="SUPFAM" id="SSF57701">
    <property type="entry name" value="Zn2/Cys6 DNA-binding domain"/>
    <property type="match status" value="1"/>
</dbReference>
<dbReference type="GeneID" id="96084889"/>
<evidence type="ECO:0000256" key="6">
    <source>
        <dbReference type="ARBA" id="ARBA00023242"/>
    </source>
</evidence>
<dbReference type="PANTHER" id="PTHR31845:SF19">
    <property type="entry name" value="TRANSCRIPTION FACTOR DOMAIN-CONTAINING PROTEIN"/>
    <property type="match status" value="1"/>
</dbReference>
<protein>
    <recommendedName>
        <fullName evidence="7">Zn(2)-C6 fungal-type domain-containing protein</fullName>
    </recommendedName>
</protein>
<name>A0ABR3UR66_9PLEO</name>
<keyword evidence="5" id="KW-0804">Transcription</keyword>
<dbReference type="InterPro" id="IPR007219">
    <property type="entry name" value="XnlR_reg_dom"/>
</dbReference>
<keyword evidence="6" id="KW-0539">Nucleus</keyword>
<dbReference type="InterPro" id="IPR001138">
    <property type="entry name" value="Zn2Cys6_DnaBD"/>
</dbReference>
<keyword evidence="2" id="KW-0479">Metal-binding</keyword>
<keyword evidence="9" id="KW-1185">Reference proteome</keyword>
<evidence type="ECO:0000313" key="9">
    <source>
        <dbReference type="Proteomes" id="UP001578633"/>
    </source>
</evidence>
<dbReference type="Gene3D" id="4.10.240.10">
    <property type="entry name" value="Zn(2)-C6 fungal-type DNA-binding domain"/>
    <property type="match status" value="1"/>
</dbReference>
<dbReference type="InterPro" id="IPR051089">
    <property type="entry name" value="prtT"/>
</dbReference>
<feature type="domain" description="Zn(2)-C6 fungal-type" evidence="7">
    <location>
        <begin position="19"/>
        <end position="51"/>
    </location>
</feature>
<dbReference type="SMART" id="SM00906">
    <property type="entry name" value="Fungal_trans"/>
    <property type="match status" value="1"/>
</dbReference>
<evidence type="ECO:0000256" key="4">
    <source>
        <dbReference type="ARBA" id="ARBA00023125"/>
    </source>
</evidence>
<dbReference type="Proteomes" id="UP001578633">
    <property type="component" value="Chromosome 3"/>
</dbReference>
<evidence type="ECO:0000259" key="7">
    <source>
        <dbReference type="PROSITE" id="PS50048"/>
    </source>
</evidence>
<reference evidence="8 9" key="1">
    <citation type="submission" date="2024-09" db="EMBL/GenBank/DDBJ databases">
        <title>T2T genomes of carrot and Alternaria dauci and their utility for understanding host-pathogen interaction during carrot leaf blight disease.</title>
        <authorList>
            <person name="Liu W."/>
            <person name="Xu S."/>
            <person name="Ou C."/>
            <person name="Liu X."/>
            <person name="Zhuang F."/>
            <person name="Deng X.W."/>
        </authorList>
    </citation>
    <scope>NUCLEOTIDE SEQUENCE [LARGE SCALE GENOMIC DNA]</scope>
    <source>
        <strain evidence="8 9">A2016</strain>
    </source>
</reference>
<evidence type="ECO:0000256" key="5">
    <source>
        <dbReference type="ARBA" id="ARBA00023163"/>
    </source>
</evidence>
<dbReference type="PROSITE" id="PS00463">
    <property type="entry name" value="ZN2_CY6_FUNGAL_1"/>
    <property type="match status" value="1"/>
</dbReference>
<proteinExistence type="predicted"/>
<dbReference type="RefSeq" id="XP_069308545.1">
    <property type="nucleotide sequence ID" value="XM_069450785.1"/>
</dbReference>
<organism evidence="8 9">
    <name type="scientific">Alternaria dauci</name>
    <dbReference type="NCBI Taxonomy" id="48095"/>
    <lineage>
        <taxon>Eukaryota</taxon>
        <taxon>Fungi</taxon>
        <taxon>Dikarya</taxon>
        <taxon>Ascomycota</taxon>
        <taxon>Pezizomycotina</taxon>
        <taxon>Dothideomycetes</taxon>
        <taxon>Pleosporomycetidae</taxon>
        <taxon>Pleosporales</taxon>
        <taxon>Pleosporineae</taxon>
        <taxon>Pleosporaceae</taxon>
        <taxon>Alternaria</taxon>
        <taxon>Alternaria sect. Porri</taxon>
    </lineage>
</organism>
<keyword evidence="4" id="KW-0238">DNA-binding</keyword>
<evidence type="ECO:0000313" key="8">
    <source>
        <dbReference type="EMBL" id="KAL1797961.1"/>
    </source>
</evidence>
<dbReference type="PANTHER" id="PTHR31845">
    <property type="entry name" value="FINGER DOMAIN PROTEIN, PUTATIVE-RELATED"/>
    <property type="match status" value="1"/>
</dbReference>
<dbReference type="PROSITE" id="PS50048">
    <property type="entry name" value="ZN2_CY6_FUNGAL_2"/>
    <property type="match status" value="1"/>
</dbReference>